<evidence type="ECO:0000313" key="3">
    <source>
        <dbReference type="Proteomes" id="UP000265515"/>
    </source>
</evidence>
<protein>
    <submittedName>
        <fullName evidence="2">Uncharacterized protein</fullName>
    </submittedName>
</protein>
<name>A0A388LS57_CHABU</name>
<feature type="compositionally biased region" description="Basic and acidic residues" evidence="1">
    <location>
        <begin position="444"/>
        <end position="461"/>
    </location>
</feature>
<keyword evidence="3" id="KW-1185">Reference proteome</keyword>
<dbReference type="Proteomes" id="UP000265515">
    <property type="component" value="Unassembled WGS sequence"/>
</dbReference>
<sequence>MYTQVWKRLASEEEVDRKRRRGNIPKVGTVNACPSSPTGGERRFLQSKRCRVNESDWPRFNSLLARRSSVPFLTTQVVSVVPNRHNQGARSVRCSQKTAGSGLPEVCCGVALQSDGDCCRDGMKQASCCDDPLVLCGADVEKVRGEIWSVNGAGLGEVQRLSSGNVGKTFERRGGVVQRLSSAGKACESRGGVVCVNDTDLGERQGVYRVSSTSDGDLGERVGVPSVSGCNLNERPEVQSVSGAGFRERPQVRSVSSVGFVQRPKVPIGSWAGVEERPEVPRFSGAGLEARPEVQSVNGGSSERLQVHSVSRAGLIERPGVPIVSDAGLEERPEVPSVSDAGLELRPEAVPSFSSAAGSNEKLQVQSVTRAGLHEGPEVPFVSGAGLEEGPEVPSVSCAGLEERPEVPSVSDAGLGTRDQVSNVDREGPAKQQRDLSGRISADVQDREVLSSNRGDSKERAVPPTPVELADLGPRGVVKPEEDGLNGSLLAKERIGREGREVDGRNLHLSSPCHQDDGAAYARIPSANDGALPPDKVVAERISGCLTAESGPPCNKYPSFPHRQTVLGFHEEIGGGANDIAGSLSRSVGETYGTPPVLLCCNLLPSMGSEDNVSSGELLRPLSTPPVFSSDNFQENDGIVGDDEESIGGWKADPPASYDEYAYWRR</sequence>
<feature type="region of interest" description="Disordered" evidence="1">
    <location>
        <begin position="626"/>
        <end position="656"/>
    </location>
</feature>
<evidence type="ECO:0000313" key="2">
    <source>
        <dbReference type="EMBL" id="GBG85180.1"/>
    </source>
</evidence>
<evidence type="ECO:0000256" key="1">
    <source>
        <dbReference type="SAM" id="MobiDB-lite"/>
    </source>
</evidence>
<reference evidence="2 3" key="1">
    <citation type="journal article" date="2018" name="Cell">
        <title>The Chara Genome: Secondary Complexity and Implications for Plant Terrestrialization.</title>
        <authorList>
            <person name="Nishiyama T."/>
            <person name="Sakayama H."/>
            <person name="Vries J.D."/>
            <person name="Buschmann H."/>
            <person name="Saint-Marcoux D."/>
            <person name="Ullrich K.K."/>
            <person name="Haas F.B."/>
            <person name="Vanderstraeten L."/>
            <person name="Becker D."/>
            <person name="Lang D."/>
            <person name="Vosolsobe S."/>
            <person name="Rombauts S."/>
            <person name="Wilhelmsson P.K.I."/>
            <person name="Janitza P."/>
            <person name="Kern R."/>
            <person name="Heyl A."/>
            <person name="Rumpler F."/>
            <person name="Villalobos L.I.A.C."/>
            <person name="Clay J.M."/>
            <person name="Skokan R."/>
            <person name="Toyoda A."/>
            <person name="Suzuki Y."/>
            <person name="Kagoshima H."/>
            <person name="Schijlen E."/>
            <person name="Tajeshwar N."/>
            <person name="Catarino B."/>
            <person name="Hetherington A.J."/>
            <person name="Saltykova A."/>
            <person name="Bonnot C."/>
            <person name="Breuninger H."/>
            <person name="Symeonidi A."/>
            <person name="Radhakrishnan G.V."/>
            <person name="Van Nieuwerburgh F."/>
            <person name="Deforce D."/>
            <person name="Chang C."/>
            <person name="Karol K.G."/>
            <person name="Hedrich R."/>
            <person name="Ulvskov P."/>
            <person name="Glockner G."/>
            <person name="Delwiche C.F."/>
            <person name="Petrasek J."/>
            <person name="Van de Peer Y."/>
            <person name="Friml J."/>
            <person name="Beilby M."/>
            <person name="Dolan L."/>
            <person name="Kohara Y."/>
            <person name="Sugano S."/>
            <person name="Fujiyama A."/>
            <person name="Delaux P.-M."/>
            <person name="Quint M."/>
            <person name="TheiBen G."/>
            <person name="Hagemann M."/>
            <person name="Harholt J."/>
            <person name="Dunand C."/>
            <person name="Zachgo S."/>
            <person name="Langdale J."/>
            <person name="Maumus F."/>
            <person name="Straeten D.V.D."/>
            <person name="Gould S.B."/>
            <person name="Rensing S.A."/>
        </authorList>
    </citation>
    <scope>NUCLEOTIDE SEQUENCE [LARGE SCALE GENOMIC DNA]</scope>
    <source>
        <strain evidence="2 3">S276</strain>
    </source>
</reference>
<organism evidence="2 3">
    <name type="scientific">Chara braunii</name>
    <name type="common">Braun's stonewort</name>
    <dbReference type="NCBI Taxonomy" id="69332"/>
    <lineage>
        <taxon>Eukaryota</taxon>
        <taxon>Viridiplantae</taxon>
        <taxon>Streptophyta</taxon>
        <taxon>Charophyceae</taxon>
        <taxon>Charales</taxon>
        <taxon>Characeae</taxon>
        <taxon>Chara</taxon>
    </lineage>
</organism>
<proteinExistence type="predicted"/>
<dbReference type="AlphaFoldDB" id="A0A388LS57"/>
<dbReference type="Gramene" id="GBG85180">
    <property type="protein sequence ID" value="GBG85180"/>
    <property type="gene ID" value="CBR_g39745"/>
</dbReference>
<feature type="compositionally biased region" description="Basic and acidic residues" evidence="1">
    <location>
        <begin position="424"/>
        <end position="437"/>
    </location>
</feature>
<accession>A0A388LS57</accession>
<comment type="caution">
    <text evidence="2">The sequence shown here is derived from an EMBL/GenBank/DDBJ whole genome shotgun (WGS) entry which is preliminary data.</text>
</comment>
<feature type="compositionally biased region" description="Polar residues" evidence="1">
    <location>
        <begin position="626"/>
        <end position="635"/>
    </location>
</feature>
<gene>
    <name evidence="2" type="ORF">CBR_g39745</name>
</gene>
<dbReference type="EMBL" id="BFEA01000508">
    <property type="protein sequence ID" value="GBG85180.1"/>
    <property type="molecule type" value="Genomic_DNA"/>
</dbReference>
<feature type="region of interest" description="Disordered" evidence="1">
    <location>
        <begin position="401"/>
        <end position="483"/>
    </location>
</feature>